<feature type="compositionally biased region" description="Polar residues" evidence="2">
    <location>
        <begin position="36"/>
        <end position="56"/>
    </location>
</feature>
<keyword evidence="4" id="KW-1185">Reference proteome</keyword>
<feature type="compositionally biased region" description="Basic and acidic residues" evidence="2">
    <location>
        <begin position="97"/>
        <end position="109"/>
    </location>
</feature>
<dbReference type="Gene3D" id="3.30.1380.20">
    <property type="entry name" value="Trafficking protein particle complex subunit 3"/>
    <property type="match status" value="1"/>
</dbReference>
<dbReference type="GO" id="GO:0006888">
    <property type="term" value="P:endoplasmic reticulum to Golgi vesicle-mediated transport"/>
    <property type="evidence" value="ECO:0007669"/>
    <property type="project" value="TreeGrafter"/>
</dbReference>
<dbReference type="OrthoDB" id="3027884at2759"/>
<evidence type="ECO:0000256" key="1">
    <source>
        <dbReference type="ARBA" id="ARBA00006218"/>
    </source>
</evidence>
<evidence type="ECO:0000313" key="4">
    <source>
        <dbReference type="Proteomes" id="UP000559256"/>
    </source>
</evidence>
<dbReference type="CDD" id="cd14944">
    <property type="entry name" value="TRAPPC6A_Trs33"/>
    <property type="match status" value="1"/>
</dbReference>
<dbReference type="AlphaFoldDB" id="A0A8H5GU51"/>
<feature type="compositionally biased region" description="Basic and acidic residues" evidence="2">
    <location>
        <begin position="178"/>
        <end position="188"/>
    </location>
</feature>
<sequence>MNNDGPAGISSSGAKELPALPPASSRYNVLSYFMGPTTSDENNLNETQPSNRQSIPLSRKRGVEANDDEVGPDRNIGPHGEKFRAGAGLTQEDFDRDESMQRDVDDELSEKVISELQSQFAEDVQKVRQDLSTQFAAEMQKAQQDLLQKDNEIQTLRAKPKHSAQSPPSSQSQPSQSRGDDRDVDMDRPQVTSTPPRHSGTAPVSRSTTSDSVPTSAAPTTGEAGFAALFWEFTGDIKQLLQNSQTPPATAQRTPTKQLNTDILDEFKELCGIKTLHSSDYQPVDEEIALSHLIGTHAGPQGALQYSLYFGENWKQIPLNKIVVSNIAAAVFGALDDAGKTVDLSSEVMQAIIWSFVVQVQGAYKRSLPRADESEAEADAQVKEYKDYTNDRMRVRSRKIQKLNKRHEHVEQLLEVNDHLEHRIGQVLLDDLDVDGQSSEYTDDENPAGFKVLVPKYRHKAIGPILHDIDVQGAASYERSMKQIGFRKRLPASKKRRYTEQESTSQIVKRLPHYCYDDAFFNKLSGPAKETLDISDKQYPQFDHWTIYKGIQLFYSPHQIMRPITSTQKDNILSLLQTSASSREISAKTGVSKSKIASLAKEMYPDKENHQAGRPRKLSTTDERAAIQQINTGKAENATEYCLNWQSFQKCETCGQFFDPLYQTTSDWENHFCPFDRQAQARIALLSPHRSFFTKETPLCSSFLGNQNQGKTFMDDLYLKYQTTSNWENHFVLLTDKPKQDVLIDLVKTSSRKRTISHKWKANPSPSKLKVLVSVGGLGSAWKLMGGPAVANILAEARAAADARCVAEGNNDEVTRALGVAMVLESAVQVGQSMQIDGNAPESPQDHQQLQQRKMLSFYLPTGPDSIPMRGQPLSPAMQTVTEDEGSDQSVFRPHSMAPTPLADPVLTSDGHMGLEHRWPRKPGRRIWIYRQFLVFRDWVDRPVSARVKRDAWVYVLSFRNGKACKIGCTRRTPRHRLQEWRCKDKSKGFKLVYSVRVSEERMFGIGKNAAVDEEEEAIRTRLEAIGLHVGANFAERLCQDRSLFTETLDVIKFVCKDLWAACWDRQVDNLRTNYRGIYVLQDNAFKTITRLSSWEGRADATCKAKLGSNSVHDDF</sequence>
<dbReference type="InterPro" id="IPR024096">
    <property type="entry name" value="NO_sig/Golgi_transp_ligand-bd"/>
</dbReference>
<accession>A0A8H5GU51</accession>
<organism evidence="3 4">
    <name type="scientific">Tetrapyrgos nigripes</name>
    <dbReference type="NCBI Taxonomy" id="182062"/>
    <lineage>
        <taxon>Eukaryota</taxon>
        <taxon>Fungi</taxon>
        <taxon>Dikarya</taxon>
        <taxon>Basidiomycota</taxon>
        <taxon>Agaricomycotina</taxon>
        <taxon>Agaricomycetes</taxon>
        <taxon>Agaricomycetidae</taxon>
        <taxon>Agaricales</taxon>
        <taxon>Marasmiineae</taxon>
        <taxon>Marasmiaceae</taxon>
        <taxon>Tetrapyrgos</taxon>
    </lineage>
</organism>
<dbReference type="GO" id="GO:0030008">
    <property type="term" value="C:TRAPP complex"/>
    <property type="evidence" value="ECO:0007669"/>
    <property type="project" value="TreeGrafter"/>
</dbReference>
<feature type="compositionally biased region" description="Polar residues" evidence="2">
    <location>
        <begin position="1"/>
        <end position="13"/>
    </location>
</feature>
<gene>
    <name evidence="3" type="ORF">D9758_004323</name>
</gene>
<dbReference type="Pfam" id="PF04051">
    <property type="entry name" value="TRAPP"/>
    <property type="match status" value="1"/>
</dbReference>
<feature type="compositionally biased region" description="Low complexity" evidence="2">
    <location>
        <begin position="165"/>
        <end position="177"/>
    </location>
</feature>
<reference evidence="3 4" key="1">
    <citation type="journal article" date="2020" name="ISME J.">
        <title>Uncovering the hidden diversity of litter-decomposition mechanisms in mushroom-forming fungi.</title>
        <authorList>
            <person name="Floudas D."/>
            <person name="Bentzer J."/>
            <person name="Ahren D."/>
            <person name="Johansson T."/>
            <person name="Persson P."/>
            <person name="Tunlid A."/>
        </authorList>
    </citation>
    <scope>NUCLEOTIDE SEQUENCE [LARGE SCALE GENOMIC DNA]</scope>
    <source>
        <strain evidence="3 4">CBS 291.85</strain>
    </source>
</reference>
<protein>
    <submittedName>
        <fullName evidence="3">Uncharacterized protein</fullName>
    </submittedName>
</protein>
<dbReference type="GO" id="GO:0005801">
    <property type="term" value="C:cis-Golgi network"/>
    <property type="evidence" value="ECO:0007669"/>
    <property type="project" value="TreeGrafter"/>
</dbReference>
<dbReference type="InterPro" id="IPR037992">
    <property type="entry name" value="TRAPPC6/Trs33"/>
</dbReference>
<dbReference type="PANTHER" id="PTHR12817">
    <property type="entry name" value="TRAFFICKING PROTEIN PARTICLE COMPLEX SUBUNIT 6B"/>
    <property type="match status" value="1"/>
</dbReference>
<feature type="compositionally biased region" description="Polar residues" evidence="2">
    <location>
        <begin position="190"/>
        <end position="219"/>
    </location>
</feature>
<dbReference type="PANTHER" id="PTHR12817:SF0">
    <property type="entry name" value="GEO08327P1"/>
    <property type="match status" value="1"/>
</dbReference>
<proteinExistence type="inferred from homology"/>
<comment type="caution">
    <text evidence="3">The sequence shown here is derived from an EMBL/GenBank/DDBJ whole genome shotgun (WGS) entry which is preliminary data.</text>
</comment>
<name>A0A8H5GU51_9AGAR</name>
<feature type="region of interest" description="Disordered" evidence="2">
    <location>
        <begin position="157"/>
        <end position="219"/>
    </location>
</feature>
<feature type="region of interest" description="Disordered" evidence="2">
    <location>
        <begin position="1"/>
        <end position="109"/>
    </location>
</feature>
<dbReference type="EMBL" id="JAACJM010000009">
    <property type="protein sequence ID" value="KAF5371113.1"/>
    <property type="molecule type" value="Genomic_DNA"/>
</dbReference>
<evidence type="ECO:0000256" key="2">
    <source>
        <dbReference type="SAM" id="MobiDB-lite"/>
    </source>
</evidence>
<dbReference type="InterPro" id="IPR007194">
    <property type="entry name" value="TRAPP_component"/>
</dbReference>
<dbReference type="GO" id="GO:0005802">
    <property type="term" value="C:trans-Golgi network"/>
    <property type="evidence" value="ECO:0007669"/>
    <property type="project" value="TreeGrafter"/>
</dbReference>
<evidence type="ECO:0000313" key="3">
    <source>
        <dbReference type="EMBL" id="KAF5371113.1"/>
    </source>
</evidence>
<dbReference type="Proteomes" id="UP000559256">
    <property type="component" value="Unassembled WGS sequence"/>
</dbReference>
<comment type="similarity">
    <text evidence="1">Belongs to the TRAPP small subunits family. BET3 subfamily.</text>
</comment>
<dbReference type="SUPFAM" id="SSF111126">
    <property type="entry name" value="Ligand-binding domain in the NO signalling and Golgi transport"/>
    <property type="match status" value="1"/>
</dbReference>